<feature type="compositionally biased region" description="Low complexity" evidence="1">
    <location>
        <begin position="655"/>
        <end position="664"/>
    </location>
</feature>
<feature type="compositionally biased region" description="Low complexity" evidence="1">
    <location>
        <begin position="409"/>
        <end position="420"/>
    </location>
</feature>
<proteinExistence type="predicted"/>
<feature type="compositionally biased region" description="Polar residues" evidence="1">
    <location>
        <begin position="472"/>
        <end position="502"/>
    </location>
</feature>
<feature type="compositionally biased region" description="Low complexity" evidence="1">
    <location>
        <begin position="628"/>
        <end position="646"/>
    </location>
</feature>
<feature type="region of interest" description="Disordered" evidence="1">
    <location>
        <begin position="92"/>
        <end position="133"/>
    </location>
</feature>
<feature type="region of interest" description="Disordered" evidence="1">
    <location>
        <begin position="409"/>
        <end position="428"/>
    </location>
</feature>
<feature type="compositionally biased region" description="Low complexity" evidence="1">
    <location>
        <begin position="563"/>
        <end position="574"/>
    </location>
</feature>
<organism evidence="2 3">
    <name type="scientific">Diatrype stigma</name>
    <dbReference type="NCBI Taxonomy" id="117547"/>
    <lineage>
        <taxon>Eukaryota</taxon>
        <taxon>Fungi</taxon>
        <taxon>Dikarya</taxon>
        <taxon>Ascomycota</taxon>
        <taxon>Pezizomycotina</taxon>
        <taxon>Sordariomycetes</taxon>
        <taxon>Xylariomycetidae</taxon>
        <taxon>Xylariales</taxon>
        <taxon>Diatrypaceae</taxon>
        <taxon>Diatrype</taxon>
    </lineage>
</organism>
<feature type="compositionally biased region" description="Polar residues" evidence="1">
    <location>
        <begin position="105"/>
        <end position="116"/>
    </location>
</feature>
<keyword evidence="3" id="KW-1185">Reference proteome</keyword>
<name>A0AAN9UYD7_9PEZI</name>
<evidence type="ECO:0000313" key="3">
    <source>
        <dbReference type="Proteomes" id="UP001320420"/>
    </source>
</evidence>
<dbReference type="AlphaFoldDB" id="A0AAN9UYD7"/>
<accession>A0AAN9UYD7</accession>
<evidence type="ECO:0000313" key="2">
    <source>
        <dbReference type="EMBL" id="KAK7755577.1"/>
    </source>
</evidence>
<feature type="compositionally biased region" description="Low complexity" evidence="1">
    <location>
        <begin position="309"/>
        <end position="318"/>
    </location>
</feature>
<feature type="region of interest" description="Disordered" evidence="1">
    <location>
        <begin position="1"/>
        <end position="53"/>
    </location>
</feature>
<reference evidence="2 3" key="1">
    <citation type="submission" date="2024-02" db="EMBL/GenBank/DDBJ databases">
        <title>De novo assembly and annotation of 12 fungi associated with fruit tree decline syndrome in Ontario, Canada.</title>
        <authorList>
            <person name="Sulman M."/>
            <person name="Ellouze W."/>
            <person name="Ilyukhin E."/>
        </authorList>
    </citation>
    <scope>NUCLEOTIDE SEQUENCE [LARGE SCALE GENOMIC DNA]</scope>
    <source>
        <strain evidence="2 3">M11/M66-122</strain>
    </source>
</reference>
<sequence length="719" mass="77083">MDGTSPLGTLPDFVWVEPPPPPEETRTQYVYLPPRSPSPETSSFKTVPGAPKRFRYGLKPLHKRVPGPPPSSALPPVFKPVADKYFMDKYAIPTPIPPPTTPATQEPNPSTNNFGNVTPPPSHTKTSHTKIEEAPGSLRIDMAKLHAHTSGRLIKGVERTAMAPGVDLLRKRKTKPRVYEYEPGSVKRYLQGIEDDEKRRATMKAFIHATYPPREDFVPAKDGGYDETLGPNQETGLRQPVVGDEGIPDTETLLLVLAYRAEYNPYDMNVAVRPGASVKAPSSSGGKRSYDEASGYDSDVTEILEAYASSSSSGSYQESDSESERESTPPSSPLEQTTVKRIRIVKDPANIPIPSIEPADPTPTTIVRRKTPIHSFKRDYREYSGGLEENDENDDLIANWYHRSTVAYTSDYSSSPSSYPTPSPLEQTRVKRIRLIKKVHSNPAPTPIKSEDSTPVASPPVTSTGHAAAVPTTLSTGTVMTITDESATSAKSSAPKNATGDTSPAIKHEDTGEVASAPASSTDSTTPALEHKDVRKGASAPVTPARNVSPAPKHEDTHEVISAPATPTGHTTPAVKRNCIRKVESPPATPAGTLTTAPKYEDADKVASAPAGPSGSMTPAPKRKYTRKVASAQASPAVKQQQQQQKRGPKPAPTTPSSAASTKSRQAGTGGGRKKRTGKKQDGLAKAFAPGPDSGSDAKGVEDEKITRRVTRSMKAKQG</sequence>
<feature type="compositionally biased region" description="Low complexity" evidence="1">
    <location>
        <begin position="515"/>
        <end position="528"/>
    </location>
</feature>
<feature type="region of interest" description="Disordered" evidence="1">
    <location>
        <begin position="439"/>
        <end position="719"/>
    </location>
</feature>
<comment type="caution">
    <text evidence="2">The sequence shown here is derived from an EMBL/GenBank/DDBJ whole genome shotgun (WGS) entry which is preliminary data.</text>
</comment>
<feature type="compositionally biased region" description="Polar residues" evidence="1">
    <location>
        <begin position="453"/>
        <end position="465"/>
    </location>
</feature>
<dbReference type="EMBL" id="JAKJXP020000012">
    <property type="protein sequence ID" value="KAK7755577.1"/>
    <property type="molecule type" value="Genomic_DNA"/>
</dbReference>
<gene>
    <name evidence="2" type="ORF">SLS62_002512</name>
</gene>
<feature type="region of interest" description="Disordered" evidence="1">
    <location>
        <begin position="276"/>
        <end position="347"/>
    </location>
</feature>
<dbReference type="Proteomes" id="UP001320420">
    <property type="component" value="Unassembled WGS sequence"/>
</dbReference>
<protein>
    <submittedName>
        <fullName evidence="2">Uncharacterized protein</fullName>
    </submittedName>
</protein>
<feature type="region of interest" description="Disordered" evidence="1">
    <location>
        <begin position="217"/>
        <end position="244"/>
    </location>
</feature>
<feature type="compositionally biased region" description="Basic residues" evidence="1">
    <location>
        <begin position="708"/>
        <end position="719"/>
    </location>
</feature>
<evidence type="ECO:0000256" key="1">
    <source>
        <dbReference type="SAM" id="MobiDB-lite"/>
    </source>
</evidence>